<dbReference type="PRINTS" id="PR00344">
    <property type="entry name" value="BCTRLSENSOR"/>
</dbReference>
<feature type="domain" description="Histidine kinase" evidence="15">
    <location>
        <begin position="334"/>
        <end position="528"/>
    </location>
</feature>
<dbReference type="InterPro" id="IPR036890">
    <property type="entry name" value="HATPase_C_sf"/>
</dbReference>
<evidence type="ECO:0000256" key="14">
    <source>
        <dbReference type="SAM" id="Phobius"/>
    </source>
</evidence>
<evidence type="ECO:0000256" key="1">
    <source>
        <dbReference type="ARBA" id="ARBA00000085"/>
    </source>
</evidence>
<proteinExistence type="predicted"/>
<dbReference type="InterPro" id="IPR033463">
    <property type="entry name" value="sCache_3"/>
</dbReference>
<evidence type="ECO:0000256" key="8">
    <source>
        <dbReference type="ARBA" id="ARBA00022741"/>
    </source>
</evidence>
<dbReference type="Gene3D" id="1.10.287.130">
    <property type="match status" value="1"/>
</dbReference>
<comment type="catalytic activity">
    <reaction evidence="1">
        <text>ATP + protein L-histidine = ADP + protein N-phospho-L-histidine.</text>
        <dbReference type="EC" id="2.7.13.3"/>
    </reaction>
</comment>
<dbReference type="PANTHER" id="PTHR43065">
    <property type="entry name" value="SENSOR HISTIDINE KINASE"/>
    <property type="match status" value="1"/>
</dbReference>
<evidence type="ECO:0000256" key="5">
    <source>
        <dbReference type="ARBA" id="ARBA00022553"/>
    </source>
</evidence>
<dbReference type="Pfam" id="PF14689">
    <property type="entry name" value="SPOB_a"/>
    <property type="match status" value="1"/>
</dbReference>
<keyword evidence="8" id="KW-0547">Nucleotide-binding</keyword>
<dbReference type="OrthoDB" id="9792686at2"/>
<dbReference type="RefSeq" id="WP_132283210.1">
    <property type="nucleotide sequence ID" value="NZ_SMGQ01000016.1"/>
</dbReference>
<dbReference type="InterPro" id="IPR000014">
    <property type="entry name" value="PAS"/>
</dbReference>
<keyword evidence="11 14" id="KW-1133">Transmembrane helix</keyword>
<organism evidence="17 18">
    <name type="scientific">Natranaerovirga hydrolytica</name>
    <dbReference type="NCBI Taxonomy" id="680378"/>
    <lineage>
        <taxon>Bacteria</taxon>
        <taxon>Bacillati</taxon>
        <taxon>Bacillota</taxon>
        <taxon>Clostridia</taxon>
        <taxon>Lachnospirales</taxon>
        <taxon>Natranaerovirgaceae</taxon>
        <taxon>Natranaerovirga</taxon>
    </lineage>
</organism>
<feature type="transmembrane region" description="Helical" evidence="14">
    <location>
        <begin position="172"/>
        <end position="194"/>
    </location>
</feature>
<evidence type="ECO:0000313" key="18">
    <source>
        <dbReference type="Proteomes" id="UP000294545"/>
    </source>
</evidence>
<keyword evidence="9 17" id="KW-0418">Kinase</keyword>
<dbReference type="PANTHER" id="PTHR43065:SF48">
    <property type="entry name" value="HISTIDINE KINASE"/>
    <property type="match status" value="1"/>
</dbReference>
<evidence type="ECO:0000256" key="7">
    <source>
        <dbReference type="ARBA" id="ARBA00022692"/>
    </source>
</evidence>
<dbReference type="Proteomes" id="UP000294545">
    <property type="component" value="Unassembled WGS sequence"/>
</dbReference>
<dbReference type="SUPFAM" id="SSF55874">
    <property type="entry name" value="ATPase domain of HSP90 chaperone/DNA topoisomerase II/histidine kinase"/>
    <property type="match status" value="1"/>
</dbReference>
<dbReference type="InterPro" id="IPR016120">
    <property type="entry name" value="Sig_transdc_His_kin_SpoOB"/>
</dbReference>
<dbReference type="InterPro" id="IPR039506">
    <property type="entry name" value="SPOB_a"/>
</dbReference>
<feature type="transmembrane region" description="Helical" evidence="14">
    <location>
        <begin position="12"/>
        <end position="34"/>
    </location>
</feature>
<evidence type="ECO:0000256" key="9">
    <source>
        <dbReference type="ARBA" id="ARBA00022777"/>
    </source>
</evidence>
<comment type="subcellular location">
    <subcellularLocation>
        <location evidence="2">Cell membrane</location>
        <topology evidence="2">Multi-pass membrane protein</topology>
    </subcellularLocation>
</comment>
<dbReference type="CDD" id="cd18773">
    <property type="entry name" value="PDC1_HK_sensor"/>
    <property type="match status" value="1"/>
</dbReference>
<keyword evidence="7 14" id="KW-0812">Transmembrane</keyword>
<keyword evidence="10" id="KW-0067">ATP-binding</keyword>
<evidence type="ECO:0000256" key="6">
    <source>
        <dbReference type="ARBA" id="ARBA00022679"/>
    </source>
</evidence>
<feature type="domain" description="PAS" evidence="16">
    <location>
        <begin position="216"/>
        <end position="264"/>
    </location>
</feature>
<evidence type="ECO:0000259" key="15">
    <source>
        <dbReference type="PROSITE" id="PS50109"/>
    </source>
</evidence>
<gene>
    <name evidence="17" type="ORF">EDC19_2547</name>
</gene>
<dbReference type="EC" id="2.7.13.3" evidence="3"/>
<dbReference type="Pfam" id="PF02518">
    <property type="entry name" value="HATPase_c"/>
    <property type="match status" value="1"/>
</dbReference>
<dbReference type="Pfam" id="PF17203">
    <property type="entry name" value="sCache_3_2"/>
    <property type="match status" value="1"/>
</dbReference>
<evidence type="ECO:0000259" key="16">
    <source>
        <dbReference type="PROSITE" id="PS50112"/>
    </source>
</evidence>
<evidence type="ECO:0000256" key="12">
    <source>
        <dbReference type="ARBA" id="ARBA00023012"/>
    </source>
</evidence>
<comment type="caution">
    <text evidence="17">The sequence shown here is derived from an EMBL/GenBank/DDBJ whole genome shotgun (WGS) entry which is preliminary data.</text>
</comment>
<evidence type="ECO:0000256" key="11">
    <source>
        <dbReference type="ARBA" id="ARBA00022989"/>
    </source>
</evidence>
<protein>
    <recommendedName>
        <fullName evidence="3">histidine kinase</fullName>
        <ecNumber evidence="3">2.7.13.3</ecNumber>
    </recommendedName>
</protein>
<dbReference type="AlphaFoldDB" id="A0A4V2PZA9"/>
<keyword evidence="6" id="KW-0808">Transferase</keyword>
<keyword evidence="5" id="KW-0597">Phosphoprotein</keyword>
<evidence type="ECO:0000313" key="17">
    <source>
        <dbReference type="EMBL" id="TCK89131.1"/>
    </source>
</evidence>
<evidence type="ECO:0000256" key="2">
    <source>
        <dbReference type="ARBA" id="ARBA00004651"/>
    </source>
</evidence>
<dbReference type="GO" id="GO:0000155">
    <property type="term" value="F:phosphorelay sensor kinase activity"/>
    <property type="evidence" value="ECO:0007669"/>
    <property type="project" value="InterPro"/>
</dbReference>
<keyword evidence="12" id="KW-0902">Two-component regulatory system</keyword>
<dbReference type="SUPFAM" id="SSF103190">
    <property type="entry name" value="Sensory domain-like"/>
    <property type="match status" value="1"/>
</dbReference>
<sequence length="531" mass="59621">MKEKPLEHQLYLSQLFCIALAIMISLVVSLYYTLETKKASLDMNISNTGLLISTLPEAADLLTEELPSVDFSNRLDALVRELEYIDVITICDTDSIRFYHTNKELLGKSFVGGDETAILNESEPYITNGIGTLGKQRRAFFPIKDEEGQLLGFVMVSVLTASITQLQRRMFLVFIVVGLILIAIGSILSSMLYNKLRKIFFGYRPEEFRKIHIERKEVLDALEEGIFAINAKEELIFMNESAKKILALDKMPAYGTKVTTVYPETKLPYVLHKGEPEYNISLIIKGNHIISNRIPIIENNETIGAVTIFRNKTEYTRLAEELSGAKYMVETLRAFNHEFKNKLHVILGFIEMKQPEKVTNFILNTSVASTVAVSEVTKKIQVPSIAALLIGKIIRASEMGINLTIKPNSSCMGTDLHLPADLYITILGNLIENAIEELNHQTEGIKEIEIGIYIWKGGSILSVDDTGRGIAPSIQPKIFEKDFSTKGEGRGAGMYLIKKVVDQYHGLIEWESEENVGTSFTITFMEEVPYV</sequence>
<keyword evidence="4" id="KW-1003">Cell membrane</keyword>
<dbReference type="PROSITE" id="PS50109">
    <property type="entry name" value="HIS_KIN"/>
    <property type="match status" value="1"/>
</dbReference>
<dbReference type="InterPro" id="IPR005467">
    <property type="entry name" value="His_kinase_dom"/>
</dbReference>
<dbReference type="InterPro" id="IPR029151">
    <property type="entry name" value="Sensor-like_sf"/>
</dbReference>
<dbReference type="GO" id="GO:0005886">
    <property type="term" value="C:plasma membrane"/>
    <property type="evidence" value="ECO:0007669"/>
    <property type="project" value="UniProtKB-SubCell"/>
</dbReference>
<evidence type="ECO:0000256" key="4">
    <source>
        <dbReference type="ARBA" id="ARBA00022475"/>
    </source>
</evidence>
<dbReference type="SMART" id="SM00387">
    <property type="entry name" value="HATPase_c"/>
    <property type="match status" value="1"/>
</dbReference>
<dbReference type="PROSITE" id="PS50112">
    <property type="entry name" value="PAS"/>
    <property type="match status" value="1"/>
</dbReference>
<evidence type="ECO:0000256" key="3">
    <source>
        <dbReference type="ARBA" id="ARBA00012438"/>
    </source>
</evidence>
<dbReference type="GO" id="GO:0005524">
    <property type="term" value="F:ATP binding"/>
    <property type="evidence" value="ECO:0007669"/>
    <property type="project" value="UniProtKB-KW"/>
</dbReference>
<dbReference type="Gene3D" id="3.30.565.10">
    <property type="entry name" value="Histidine kinase-like ATPase, C-terminal domain"/>
    <property type="match status" value="1"/>
</dbReference>
<evidence type="ECO:0000256" key="10">
    <source>
        <dbReference type="ARBA" id="ARBA00022840"/>
    </source>
</evidence>
<dbReference type="Gene3D" id="3.30.450.20">
    <property type="entry name" value="PAS domain"/>
    <property type="match status" value="2"/>
</dbReference>
<dbReference type="EMBL" id="SMGQ01000016">
    <property type="protein sequence ID" value="TCK89131.1"/>
    <property type="molecule type" value="Genomic_DNA"/>
</dbReference>
<dbReference type="InterPro" id="IPR003594">
    <property type="entry name" value="HATPase_dom"/>
</dbReference>
<accession>A0A4V2PZA9</accession>
<evidence type="ECO:0000256" key="13">
    <source>
        <dbReference type="ARBA" id="ARBA00023136"/>
    </source>
</evidence>
<dbReference type="SUPFAM" id="SSF55890">
    <property type="entry name" value="Sporulation response regulatory protein Spo0B"/>
    <property type="match status" value="1"/>
</dbReference>
<reference evidence="17 18" key="1">
    <citation type="submission" date="2019-03" db="EMBL/GenBank/DDBJ databases">
        <title>Genomic Encyclopedia of Type Strains, Phase IV (KMG-IV): sequencing the most valuable type-strain genomes for metagenomic binning, comparative biology and taxonomic classification.</title>
        <authorList>
            <person name="Goeker M."/>
        </authorList>
    </citation>
    <scope>NUCLEOTIDE SEQUENCE [LARGE SCALE GENOMIC DNA]</scope>
    <source>
        <strain evidence="17 18">DSM 24176</strain>
    </source>
</reference>
<name>A0A4V2PZA9_9FIRM</name>
<keyword evidence="13 14" id="KW-0472">Membrane</keyword>
<keyword evidence="18" id="KW-1185">Reference proteome</keyword>
<dbReference type="InterPro" id="IPR004358">
    <property type="entry name" value="Sig_transdc_His_kin-like_C"/>
</dbReference>